<dbReference type="AlphaFoldDB" id="A0A446B7L5"/>
<feature type="region of interest" description="Disordered" evidence="1">
    <location>
        <begin position="113"/>
        <end position="143"/>
    </location>
</feature>
<sequence>MADARVPPRRKTTIEIPLPSVRKYVPGSGPPPPRISLAPPRDSTAYIIDQFVLPADKDTTEASRRLIYYHIGFTDLPAARLLIPCNKVLDYVSPRELEDWEYKNLERKEEEQARRRAEEQRACPQKKRPGRSTKVPMDDVGVPALSPADEALLLAQQVAGPSLSTPQKRRLGRMLDEEDVGDTSNADSDDAAIRRQLQAEAESEGVGFEDELGLESESESVDQLSLHYDTPADA</sequence>
<dbReference type="Proteomes" id="UP000289323">
    <property type="component" value="Unassembled WGS sequence"/>
</dbReference>
<evidence type="ECO:0000313" key="3">
    <source>
        <dbReference type="Proteomes" id="UP000289323"/>
    </source>
</evidence>
<feature type="region of interest" description="Disordered" evidence="1">
    <location>
        <begin position="19"/>
        <end position="40"/>
    </location>
</feature>
<accession>A0A446B7L5</accession>
<evidence type="ECO:0000313" key="2">
    <source>
        <dbReference type="EMBL" id="SPQ18510.1"/>
    </source>
</evidence>
<name>A0A446B7L5_9PEZI</name>
<evidence type="ECO:0000256" key="1">
    <source>
        <dbReference type="SAM" id="MobiDB-lite"/>
    </source>
</evidence>
<protein>
    <submittedName>
        <fullName evidence="2">0c623dfe-873c-4570-8f9e-b50ea8616364</fullName>
    </submittedName>
</protein>
<dbReference type="EMBL" id="OUUZ01000001">
    <property type="protein sequence ID" value="SPQ18510.1"/>
    <property type="molecule type" value="Genomic_DNA"/>
</dbReference>
<feature type="region of interest" description="Disordered" evidence="1">
    <location>
        <begin position="158"/>
        <end position="234"/>
    </location>
</feature>
<reference evidence="2 3" key="1">
    <citation type="submission" date="2018-04" db="EMBL/GenBank/DDBJ databases">
        <authorList>
            <person name="Huttner S."/>
            <person name="Dainat J."/>
        </authorList>
    </citation>
    <scope>NUCLEOTIDE SEQUENCE [LARGE SCALE GENOMIC DNA]</scope>
</reference>
<organism evidence="2 3">
    <name type="scientific">Thermothielavioides terrestris</name>
    <dbReference type="NCBI Taxonomy" id="2587410"/>
    <lineage>
        <taxon>Eukaryota</taxon>
        <taxon>Fungi</taxon>
        <taxon>Dikarya</taxon>
        <taxon>Ascomycota</taxon>
        <taxon>Pezizomycotina</taxon>
        <taxon>Sordariomycetes</taxon>
        <taxon>Sordariomycetidae</taxon>
        <taxon>Sordariales</taxon>
        <taxon>Chaetomiaceae</taxon>
        <taxon>Thermothielavioides</taxon>
    </lineage>
</organism>
<proteinExistence type="predicted"/>
<gene>
    <name evidence="2" type="ORF">TT172_LOCUS929</name>
</gene>
<feature type="compositionally biased region" description="Acidic residues" evidence="1">
    <location>
        <begin position="201"/>
        <end position="220"/>
    </location>
</feature>